<dbReference type="OrthoDB" id="10250282at2759"/>
<comment type="similarity">
    <text evidence="2">Belongs to the BRX family.</text>
</comment>
<evidence type="ECO:0000259" key="5">
    <source>
        <dbReference type="PROSITE" id="PS51514"/>
    </source>
</evidence>
<dbReference type="Pfam" id="PF08381">
    <property type="entry name" value="BRX"/>
    <property type="match status" value="1"/>
</dbReference>
<dbReference type="Proteomes" id="UP000886595">
    <property type="component" value="Unassembled WGS sequence"/>
</dbReference>
<dbReference type="EMBL" id="JAAMPC010001392">
    <property type="protein sequence ID" value="KAG2240875.1"/>
    <property type="molecule type" value="Genomic_DNA"/>
</dbReference>
<feature type="domain" description="BRX" evidence="5">
    <location>
        <begin position="141"/>
        <end position="196"/>
    </location>
</feature>
<gene>
    <name evidence="6" type="ORF">Bca52824_097021</name>
</gene>
<comment type="subcellular location">
    <subcellularLocation>
        <location evidence="1">Nucleus</location>
    </subcellularLocation>
</comment>
<dbReference type="PANTHER" id="PTHR46058:SF23">
    <property type="entry name" value="BRX DOMAIN-CONTAINING PROTEIN"/>
    <property type="match status" value="1"/>
</dbReference>
<dbReference type="PANTHER" id="PTHR46058">
    <property type="entry name" value="PROTEIN BREVIS RADIX-LIKE 1"/>
    <property type="match status" value="1"/>
</dbReference>
<evidence type="ECO:0000313" key="7">
    <source>
        <dbReference type="Proteomes" id="UP000886595"/>
    </source>
</evidence>
<evidence type="ECO:0000256" key="4">
    <source>
        <dbReference type="SAM" id="MobiDB-lite"/>
    </source>
</evidence>
<dbReference type="AlphaFoldDB" id="A0A8X7NXZ3"/>
<dbReference type="InterPro" id="IPR013591">
    <property type="entry name" value="Brevis_radix_dom"/>
</dbReference>
<feature type="compositionally biased region" description="Polar residues" evidence="4">
    <location>
        <begin position="23"/>
        <end position="40"/>
    </location>
</feature>
<dbReference type="InterPro" id="IPR044532">
    <property type="entry name" value="BRX-like"/>
</dbReference>
<dbReference type="InterPro" id="IPR027988">
    <property type="entry name" value="BRX_N"/>
</dbReference>
<sequence length="330" mass="36987">MFTCINCTKMVDRDEEDEDVARGSTTPNTKEAVKSLTTQIKDMASKFSGTSKQSKPPSGSSSSNMRKEQRKYPDFDTASDSVPYPNMGGGSTSSTPAWDFPNSSHHQVERADSRFTSMYGGERDSVSAQSCDVVLEDDEPKEWVAQVEPGVHITFVSLPSGGNDLKRIRFSRDVFDKWQAQRWWGENYDRIVELYNVQRFNRQALQTLVDPKTSRREIQLTQESNQQEKAETGLQETTTGLQVVAASHISFTELQWTQHETNRLPSVTLVRCKQSGLKRTILGFTLPSDSYQTEPESYAVSDSVGNGLGKCMLRHGGSRTETGYKHNISN</sequence>
<keyword evidence="7" id="KW-1185">Reference proteome</keyword>
<organism evidence="6 7">
    <name type="scientific">Brassica carinata</name>
    <name type="common">Ethiopian mustard</name>
    <name type="synonym">Abyssinian cabbage</name>
    <dbReference type="NCBI Taxonomy" id="52824"/>
    <lineage>
        <taxon>Eukaryota</taxon>
        <taxon>Viridiplantae</taxon>
        <taxon>Streptophyta</taxon>
        <taxon>Embryophyta</taxon>
        <taxon>Tracheophyta</taxon>
        <taxon>Spermatophyta</taxon>
        <taxon>Magnoliopsida</taxon>
        <taxon>eudicotyledons</taxon>
        <taxon>Gunneridae</taxon>
        <taxon>Pentapetalae</taxon>
        <taxon>rosids</taxon>
        <taxon>malvids</taxon>
        <taxon>Brassicales</taxon>
        <taxon>Brassicaceae</taxon>
        <taxon>Brassiceae</taxon>
        <taxon>Brassica</taxon>
    </lineage>
</organism>
<feature type="compositionally biased region" description="Polar residues" evidence="4">
    <location>
        <begin position="92"/>
        <end position="105"/>
    </location>
</feature>
<name>A0A8X7NXZ3_BRACI</name>
<evidence type="ECO:0000256" key="3">
    <source>
        <dbReference type="ARBA" id="ARBA00023242"/>
    </source>
</evidence>
<reference evidence="6 7" key="1">
    <citation type="submission" date="2020-02" db="EMBL/GenBank/DDBJ databases">
        <authorList>
            <person name="Ma Q."/>
            <person name="Huang Y."/>
            <person name="Song X."/>
            <person name="Pei D."/>
        </authorList>
    </citation>
    <scope>NUCLEOTIDE SEQUENCE [LARGE SCALE GENOMIC DNA]</scope>
    <source>
        <strain evidence="6">Sxm20200214</strain>
        <tissue evidence="6">Leaf</tissue>
    </source>
</reference>
<feature type="region of interest" description="Disordered" evidence="4">
    <location>
        <begin position="13"/>
        <end position="106"/>
    </location>
</feature>
<feature type="compositionally biased region" description="Low complexity" evidence="4">
    <location>
        <begin position="48"/>
        <end position="63"/>
    </location>
</feature>
<comment type="caution">
    <text evidence="6">The sequence shown here is derived from an EMBL/GenBank/DDBJ whole genome shotgun (WGS) entry which is preliminary data.</text>
</comment>
<evidence type="ECO:0000256" key="1">
    <source>
        <dbReference type="ARBA" id="ARBA00004123"/>
    </source>
</evidence>
<evidence type="ECO:0000313" key="6">
    <source>
        <dbReference type="EMBL" id="KAG2240875.1"/>
    </source>
</evidence>
<feature type="compositionally biased region" description="Basic and acidic residues" evidence="4">
    <location>
        <begin position="65"/>
        <end position="74"/>
    </location>
</feature>
<dbReference type="GO" id="GO:0005634">
    <property type="term" value="C:nucleus"/>
    <property type="evidence" value="ECO:0007669"/>
    <property type="project" value="UniProtKB-SubCell"/>
</dbReference>
<dbReference type="Pfam" id="PF13713">
    <property type="entry name" value="BRX_N"/>
    <property type="match status" value="1"/>
</dbReference>
<dbReference type="PROSITE" id="PS51514">
    <property type="entry name" value="BRX"/>
    <property type="match status" value="1"/>
</dbReference>
<accession>A0A8X7NXZ3</accession>
<evidence type="ECO:0000256" key="2">
    <source>
        <dbReference type="ARBA" id="ARBA00009057"/>
    </source>
</evidence>
<keyword evidence="3" id="KW-0539">Nucleus</keyword>
<proteinExistence type="inferred from homology"/>
<protein>
    <recommendedName>
        <fullName evidence="5">BRX domain-containing protein</fullName>
    </recommendedName>
</protein>